<feature type="compositionally biased region" description="Low complexity" evidence="1">
    <location>
        <begin position="93"/>
        <end position="106"/>
    </location>
</feature>
<gene>
    <name evidence="2" type="ORF">PICMEDRAFT_13429</name>
</gene>
<keyword evidence="3" id="KW-1185">Reference proteome</keyword>
<evidence type="ECO:0000313" key="2">
    <source>
        <dbReference type="EMBL" id="ODQ44767.1"/>
    </source>
</evidence>
<dbReference type="RefSeq" id="XP_019015880.1">
    <property type="nucleotide sequence ID" value="XM_019160058.1"/>
</dbReference>
<dbReference type="EMBL" id="KV454006">
    <property type="protein sequence ID" value="ODQ44767.1"/>
    <property type="molecule type" value="Genomic_DNA"/>
</dbReference>
<dbReference type="Proteomes" id="UP000094455">
    <property type="component" value="Unassembled WGS sequence"/>
</dbReference>
<organism evidence="2 3">
    <name type="scientific">Pichia membranifaciens NRRL Y-2026</name>
    <dbReference type="NCBI Taxonomy" id="763406"/>
    <lineage>
        <taxon>Eukaryota</taxon>
        <taxon>Fungi</taxon>
        <taxon>Dikarya</taxon>
        <taxon>Ascomycota</taxon>
        <taxon>Saccharomycotina</taxon>
        <taxon>Pichiomycetes</taxon>
        <taxon>Pichiales</taxon>
        <taxon>Pichiaceae</taxon>
        <taxon>Pichia</taxon>
    </lineage>
</organism>
<feature type="compositionally biased region" description="Polar residues" evidence="1">
    <location>
        <begin position="455"/>
        <end position="477"/>
    </location>
</feature>
<feature type="compositionally biased region" description="Basic residues" evidence="1">
    <location>
        <begin position="69"/>
        <end position="84"/>
    </location>
</feature>
<feature type="compositionally biased region" description="Low complexity" evidence="1">
    <location>
        <begin position="35"/>
        <end position="53"/>
    </location>
</feature>
<reference evidence="2 3" key="1">
    <citation type="journal article" date="2016" name="Proc. Natl. Acad. Sci. U.S.A.">
        <title>Comparative genomics of biotechnologically important yeasts.</title>
        <authorList>
            <person name="Riley R."/>
            <person name="Haridas S."/>
            <person name="Wolfe K.H."/>
            <person name="Lopes M.R."/>
            <person name="Hittinger C.T."/>
            <person name="Goeker M."/>
            <person name="Salamov A.A."/>
            <person name="Wisecaver J.H."/>
            <person name="Long T.M."/>
            <person name="Calvey C.H."/>
            <person name="Aerts A.L."/>
            <person name="Barry K.W."/>
            <person name="Choi C."/>
            <person name="Clum A."/>
            <person name="Coughlan A.Y."/>
            <person name="Deshpande S."/>
            <person name="Douglass A.P."/>
            <person name="Hanson S.J."/>
            <person name="Klenk H.-P."/>
            <person name="LaButti K.M."/>
            <person name="Lapidus A."/>
            <person name="Lindquist E.A."/>
            <person name="Lipzen A.M."/>
            <person name="Meier-Kolthoff J.P."/>
            <person name="Ohm R.A."/>
            <person name="Otillar R.P."/>
            <person name="Pangilinan J.L."/>
            <person name="Peng Y."/>
            <person name="Rokas A."/>
            <person name="Rosa C.A."/>
            <person name="Scheuner C."/>
            <person name="Sibirny A.A."/>
            <person name="Slot J.C."/>
            <person name="Stielow J.B."/>
            <person name="Sun H."/>
            <person name="Kurtzman C.P."/>
            <person name="Blackwell M."/>
            <person name="Grigoriev I.V."/>
            <person name="Jeffries T.W."/>
        </authorList>
    </citation>
    <scope>NUCLEOTIDE SEQUENCE [LARGE SCALE GENOMIC DNA]</scope>
    <source>
        <strain evidence="2 3">NRRL Y-2026</strain>
    </source>
</reference>
<dbReference type="OrthoDB" id="5382952at2759"/>
<feature type="compositionally biased region" description="Polar residues" evidence="1">
    <location>
        <begin position="894"/>
        <end position="908"/>
    </location>
</feature>
<evidence type="ECO:0000256" key="1">
    <source>
        <dbReference type="SAM" id="MobiDB-lite"/>
    </source>
</evidence>
<feature type="region of interest" description="Disordered" evidence="1">
    <location>
        <begin position="444"/>
        <end position="480"/>
    </location>
</feature>
<evidence type="ECO:0000313" key="3">
    <source>
        <dbReference type="Proteomes" id="UP000094455"/>
    </source>
</evidence>
<protein>
    <submittedName>
        <fullName evidence="2">Uncharacterized protein</fullName>
    </submittedName>
</protein>
<sequence>MDANSPNNAATGQGSDPQRPQPRMVGGGEAEKGVVRGVGRAGSSNSSSSSSLAKEGEVRKGGGGGGGLLKHKKSRGGFLLHHHRNKDEEEPEQGTPTGSPGSSSFFHIHHHHSSGAGAGADSHSQPSRHHQSLANILPGSRAVRSANMDSTRNTSSSSSSPPVPHPRIEHNTNYGPHETIMMNRSASTPFPSNPPAHLHFPHHIPADVAAPAAASINSANTAASSMKSSGKKIFSFTKKATRLAGDLAFGRFEDTMDYPTYAIPNSPSHSSQSSFVQPPSRSSSHSNSHPDSPSQSLHSQSHSQLQTQTQPHSQSQSPSHQSHLPQFHPQVQRQKYQKQQLTIEYHTKMKNILSLTMNHSMSFYIDFLRFFLKYMDDSELDDPFLYSVTRNSFWNTWYIKYLRSINETLDTRASLLAEKDQNQQKQQGNQGNEQISVSDSLWSDSHDRVSASDPKLNSGSNLASTSTFDSQTSSNSPDDIKSKIAEIPSIDEIDAEIFQDRKMVLLLLWHNQIINRLSNHASVIHKLLSSHAKNSEICIITSNRLKPYQSTPGNASSKLSKNHISPAHLELIDGWQLRHDFPNYKVSLVNISDRFQVLLDLKNSAYLPDDLQQQYPHFNDISFLTEDFINSNVKPKEKAFLSDYSSFTAPSIHKLPVRDESQILVYAPDFTRLIFNENDVNMGLTEFERVLKPGGSIFLILYDVLSFKNTYTVNTEHEVRLGEYIQIFINNEISKLSKLPNLSQIIIKILKGKSFKKIKYVKLGIPVISFNEQQHDYDEISEKISQEQMHQAPKKASAEPDILIPRPKAGDEKDADVGTDYDYSEESNTTLIQPVSKNRNATYVNVNSQNQKTDSAASGNTRHAATSPFENSKSNQQRQQRENRHKHIHEAKSASRNGSPYAPNPTNTFDNDYENDVHYEHRHEKENLGDISDQPIASLYCMLSSYIDFLRLSQIVDLHSWMSDPINGHVRNSGSFSGVAGLTETTVHTLRLWLDWKLHGFEGEMVRKIVCERIKEGNIDREGHDVELGVKVKIHDIGNLEKRENPLIYFDDISQDVFNDGILAGLDSIMLVTAEKGKT</sequence>
<feature type="compositionally biased region" description="Low complexity" evidence="1">
    <location>
        <begin position="266"/>
        <end position="335"/>
    </location>
</feature>
<feature type="compositionally biased region" description="Polar residues" evidence="1">
    <location>
        <begin position="826"/>
        <end position="878"/>
    </location>
</feature>
<feature type="region of interest" description="Disordered" evidence="1">
    <location>
        <begin position="784"/>
        <end position="908"/>
    </location>
</feature>
<dbReference type="GeneID" id="30176745"/>
<name>A0A1E3NF49_9ASCO</name>
<dbReference type="AlphaFoldDB" id="A0A1E3NF49"/>
<feature type="compositionally biased region" description="Polar residues" evidence="1">
    <location>
        <begin position="1"/>
        <end position="18"/>
    </location>
</feature>
<feature type="region of interest" description="Disordered" evidence="1">
    <location>
        <begin position="263"/>
        <end position="335"/>
    </location>
</feature>
<feature type="region of interest" description="Disordered" evidence="1">
    <location>
        <begin position="1"/>
        <end position="191"/>
    </location>
</feature>
<accession>A0A1E3NF49</accession>
<proteinExistence type="predicted"/>